<evidence type="ECO:0000313" key="2">
    <source>
        <dbReference type="EMBL" id="OLQ00249.1"/>
    </source>
</evidence>
<dbReference type="EMBL" id="LSRX01000333">
    <property type="protein sequence ID" value="OLQ00249.1"/>
    <property type="molecule type" value="Genomic_DNA"/>
</dbReference>
<gene>
    <name evidence="2" type="ORF">AK812_SmicGene17111</name>
</gene>
<dbReference type="AlphaFoldDB" id="A0A1Q9DYP4"/>
<feature type="region of interest" description="Disordered" evidence="1">
    <location>
        <begin position="1"/>
        <end position="37"/>
    </location>
</feature>
<dbReference type="Proteomes" id="UP000186817">
    <property type="component" value="Unassembled WGS sequence"/>
</dbReference>
<reference evidence="2 3" key="1">
    <citation type="submission" date="2016-02" db="EMBL/GenBank/DDBJ databases">
        <title>Genome analysis of coral dinoflagellate symbionts highlights evolutionary adaptations to a symbiotic lifestyle.</title>
        <authorList>
            <person name="Aranda M."/>
            <person name="Li Y."/>
            <person name="Liew Y.J."/>
            <person name="Baumgarten S."/>
            <person name="Simakov O."/>
            <person name="Wilson M."/>
            <person name="Piel J."/>
            <person name="Ashoor H."/>
            <person name="Bougouffa S."/>
            <person name="Bajic V.B."/>
            <person name="Ryu T."/>
            <person name="Ravasi T."/>
            <person name="Bayer T."/>
            <person name="Micklem G."/>
            <person name="Kim H."/>
            <person name="Bhak J."/>
            <person name="Lajeunesse T.C."/>
            <person name="Voolstra C.R."/>
        </authorList>
    </citation>
    <scope>NUCLEOTIDE SEQUENCE [LARGE SCALE GENOMIC DNA]</scope>
    <source>
        <strain evidence="2 3">CCMP2467</strain>
    </source>
</reference>
<proteinExistence type="predicted"/>
<keyword evidence="3" id="KW-1185">Reference proteome</keyword>
<organism evidence="2 3">
    <name type="scientific">Symbiodinium microadriaticum</name>
    <name type="common">Dinoflagellate</name>
    <name type="synonym">Zooxanthella microadriatica</name>
    <dbReference type="NCBI Taxonomy" id="2951"/>
    <lineage>
        <taxon>Eukaryota</taxon>
        <taxon>Sar</taxon>
        <taxon>Alveolata</taxon>
        <taxon>Dinophyceae</taxon>
        <taxon>Suessiales</taxon>
        <taxon>Symbiodiniaceae</taxon>
        <taxon>Symbiodinium</taxon>
    </lineage>
</organism>
<sequence length="97" mass="10204">MGTLVGGPGKAMPRGYASSTASGFAMPKTLKPRPKPEDMRPLFLYWADVTEASLAQIASAESRRHVAREGRVLQVTFALGALKPGSGSGLGTWRSAS</sequence>
<name>A0A1Q9DYP4_SYMMI</name>
<protein>
    <submittedName>
        <fullName evidence="2">Uncharacterized protein</fullName>
    </submittedName>
</protein>
<evidence type="ECO:0000256" key="1">
    <source>
        <dbReference type="SAM" id="MobiDB-lite"/>
    </source>
</evidence>
<comment type="caution">
    <text evidence="2">The sequence shown here is derived from an EMBL/GenBank/DDBJ whole genome shotgun (WGS) entry which is preliminary data.</text>
</comment>
<evidence type="ECO:0000313" key="3">
    <source>
        <dbReference type="Proteomes" id="UP000186817"/>
    </source>
</evidence>
<accession>A0A1Q9DYP4</accession>